<dbReference type="Proteomes" id="UP000076154">
    <property type="component" value="Unassembled WGS sequence"/>
</dbReference>
<evidence type="ECO:0000256" key="3">
    <source>
        <dbReference type="ARBA" id="ARBA00035112"/>
    </source>
</evidence>
<evidence type="ECO:0000256" key="2">
    <source>
        <dbReference type="ARBA" id="ARBA00023002"/>
    </source>
</evidence>
<keyword evidence="5" id="KW-1185">Reference proteome</keyword>
<dbReference type="GO" id="GO:0043386">
    <property type="term" value="P:mycotoxin biosynthetic process"/>
    <property type="evidence" value="ECO:0007669"/>
    <property type="project" value="InterPro"/>
</dbReference>
<dbReference type="OrthoDB" id="3687641at2759"/>
<dbReference type="Pfam" id="PF11807">
    <property type="entry name" value="UstYa"/>
    <property type="match status" value="1"/>
</dbReference>
<reference evidence="4" key="1">
    <citation type="submission" date="2018-04" db="EMBL/GenBank/DDBJ databases">
        <title>Whole genome sequencing of Hypsizygus marmoreus.</title>
        <authorList>
            <person name="Choi I.-G."/>
            <person name="Min B."/>
            <person name="Kim J.-G."/>
            <person name="Kim S."/>
            <person name="Oh Y.-L."/>
            <person name="Kong W.-S."/>
            <person name="Park H."/>
            <person name="Jeong J."/>
            <person name="Song E.-S."/>
        </authorList>
    </citation>
    <scope>NUCLEOTIDE SEQUENCE [LARGE SCALE GENOMIC DNA]</scope>
    <source>
        <strain evidence="4">51987-8</strain>
    </source>
</reference>
<dbReference type="AlphaFoldDB" id="A0A369K514"/>
<name>A0A369K514_HYPMA</name>
<dbReference type="InParanoid" id="A0A369K514"/>
<comment type="similarity">
    <text evidence="3">Belongs to the ustYa family.</text>
</comment>
<comment type="pathway">
    <text evidence="1">Mycotoxin biosynthesis.</text>
</comment>
<protein>
    <submittedName>
        <fullName evidence="4">Uncharacterized protein</fullName>
    </submittedName>
</protein>
<organism evidence="4 5">
    <name type="scientific">Hypsizygus marmoreus</name>
    <name type="common">White beech mushroom</name>
    <name type="synonym">Agaricus marmoreus</name>
    <dbReference type="NCBI Taxonomy" id="39966"/>
    <lineage>
        <taxon>Eukaryota</taxon>
        <taxon>Fungi</taxon>
        <taxon>Dikarya</taxon>
        <taxon>Basidiomycota</taxon>
        <taxon>Agaricomycotina</taxon>
        <taxon>Agaricomycetes</taxon>
        <taxon>Agaricomycetidae</taxon>
        <taxon>Agaricales</taxon>
        <taxon>Tricholomatineae</taxon>
        <taxon>Lyophyllaceae</taxon>
        <taxon>Hypsizygus</taxon>
    </lineage>
</organism>
<evidence type="ECO:0000256" key="1">
    <source>
        <dbReference type="ARBA" id="ARBA00004685"/>
    </source>
</evidence>
<dbReference type="STRING" id="39966.A0A369K514"/>
<comment type="caution">
    <text evidence="4">The sequence shown here is derived from an EMBL/GenBank/DDBJ whole genome shotgun (WGS) entry which is preliminary data.</text>
</comment>
<sequence length="216" mass="24342">MVRVGLIAQLKHTDHQIPFKLTGETGIPPVWLDWLCRNYKSPSTPKLAMQFTICSTSSHRFKFGGLATLVAIVVLSILLTNRRYSTTFTPELQAKASTREFRKVGVWIDNSQHYTMRGSTADEEWKGLAPPVGEDGEFSAVAMIHQLQCLAVIRQEYLHHATPEMAQHCMEYIHQSILCSADTRLETVGFSKPPHVIGLPGEYVCRDWNALLPRHA</sequence>
<accession>A0A369K514</accession>
<dbReference type="GO" id="GO:0016491">
    <property type="term" value="F:oxidoreductase activity"/>
    <property type="evidence" value="ECO:0007669"/>
    <property type="project" value="UniProtKB-KW"/>
</dbReference>
<keyword evidence="2" id="KW-0560">Oxidoreductase</keyword>
<gene>
    <name evidence="4" type="ORF">Hypma_005037</name>
</gene>
<dbReference type="PANTHER" id="PTHR33365:SF11">
    <property type="entry name" value="TAT PATHWAY SIGNAL SEQUENCE"/>
    <property type="match status" value="1"/>
</dbReference>
<dbReference type="InterPro" id="IPR021765">
    <property type="entry name" value="UstYa-like"/>
</dbReference>
<dbReference type="EMBL" id="LUEZ02000021">
    <property type="protein sequence ID" value="RDB26874.1"/>
    <property type="molecule type" value="Genomic_DNA"/>
</dbReference>
<proteinExistence type="inferred from homology"/>
<evidence type="ECO:0000313" key="4">
    <source>
        <dbReference type="EMBL" id="RDB26874.1"/>
    </source>
</evidence>
<dbReference type="PANTHER" id="PTHR33365">
    <property type="entry name" value="YALI0B05434P"/>
    <property type="match status" value="1"/>
</dbReference>
<evidence type="ECO:0000313" key="5">
    <source>
        <dbReference type="Proteomes" id="UP000076154"/>
    </source>
</evidence>